<dbReference type="InterPro" id="IPR039424">
    <property type="entry name" value="SBP_5"/>
</dbReference>
<gene>
    <name evidence="3" type="ORF">BBB56_03605</name>
</gene>
<feature type="domain" description="Solute-binding protein family 5" evidence="1">
    <location>
        <begin position="162"/>
        <end position="301"/>
    </location>
</feature>
<feature type="domain" description="Transcriptional regulator SgrR N-terminal HTH" evidence="2">
    <location>
        <begin position="7"/>
        <end position="119"/>
    </location>
</feature>
<organism evidence="3 4">
    <name type="scientific">Candidatus Pantoea deserta</name>
    <dbReference type="NCBI Taxonomy" id="1869313"/>
    <lineage>
        <taxon>Bacteria</taxon>
        <taxon>Pseudomonadati</taxon>
        <taxon>Pseudomonadota</taxon>
        <taxon>Gammaproteobacteria</taxon>
        <taxon>Enterobacterales</taxon>
        <taxon>Erwiniaceae</taxon>
        <taxon>Pantoea</taxon>
    </lineage>
</organism>
<comment type="caution">
    <text evidence="3">The sequence shown here is derived from an EMBL/GenBank/DDBJ whole genome shotgun (WGS) entry which is preliminary data.</text>
</comment>
<proteinExistence type="predicted"/>
<dbReference type="PANTHER" id="PTHR30290">
    <property type="entry name" value="PERIPLASMIC BINDING COMPONENT OF ABC TRANSPORTER"/>
    <property type="match status" value="1"/>
</dbReference>
<dbReference type="AlphaFoldDB" id="A0A3N4PGH2"/>
<protein>
    <submittedName>
        <fullName evidence="3">SgrR family transcriptional regulator</fullName>
    </submittedName>
</protein>
<evidence type="ECO:0000313" key="3">
    <source>
        <dbReference type="EMBL" id="RPE03587.1"/>
    </source>
</evidence>
<accession>A0A3N4PGH2</accession>
<dbReference type="GO" id="GO:0015833">
    <property type="term" value="P:peptide transport"/>
    <property type="evidence" value="ECO:0007669"/>
    <property type="project" value="TreeGrafter"/>
</dbReference>
<name>A0A3N4PGH2_9GAMM</name>
<evidence type="ECO:0000259" key="1">
    <source>
        <dbReference type="Pfam" id="PF00496"/>
    </source>
</evidence>
<dbReference type="OrthoDB" id="5894719at2"/>
<keyword evidence="4" id="KW-1185">Reference proteome</keyword>
<dbReference type="Gene3D" id="3.40.190.10">
    <property type="entry name" value="Periplasmic binding protein-like II"/>
    <property type="match status" value="1"/>
</dbReference>
<dbReference type="SUPFAM" id="SSF53850">
    <property type="entry name" value="Periplasmic binding protein-like II"/>
    <property type="match status" value="1"/>
</dbReference>
<evidence type="ECO:0000313" key="4">
    <source>
        <dbReference type="Proteomes" id="UP000281332"/>
    </source>
</evidence>
<evidence type="ECO:0000259" key="2">
    <source>
        <dbReference type="Pfam" id="PF12793"/>
    </source>
</evidence>
<dbReference type="RefSeq" id="WP_123798875.1">
    <property type="nucleotide sequence ID" value="NZ_RMVG01000002.1"/>
</dbReference>
<reference evidence="3 4" key="1">
    <citation type="submission" date="2018-11" db="EMBL/GenBank/DDBJ databases">
        <title>Whole genome sequencing of Pantoea sp. RIT388.</title>
        <authorList>
            <person name="Gan H.M."/>
            <person name="Hudson A.O."/>
        </authorList>
    </citation>
    <scope>NUCLEOTIDE SEQUENCE [LARGE SCALE GENOMIC DNA]</scope>
    <source>
        <strain evidence="3 4">RIT388</strain>
    </source>
</reference>
<dbReference type="InterPro" id="IPR025370">
    <property type="entry name" value="SgrR_HTH_N"/>
</dbReference>
<dbReference type="InterPro" id="IPR000914">
    <property type="entry name" value="SBP_5_dom"/>
</dbReference>
<dbReference type="GO" id="GO:1904680">
    <property type="term" value="F:peptide transmembrane transporter activity"/>
    <property type="evidence" value="ECO:0007669"/>
    <property type="project" value="TreeGrafter"/>
</dbReference>
<dbReference type="EMBL" id="RMVG01000002">
    <property type="protein sequence ID" value="RPE03587.1"/>
    <property type="molecule type" value="Genomic_DNA"/>
</dbReference>
<dbReference type="Proteomes" id="UP000281332">
    <property type="component" value="Unassembled WGS sequence"/>
</dbReference>
<dbReference type="PANTHER" id="PTHR30290:SF19">
    <property type="entry name" value="ABC TRANSPORTER PERIPLASMIC BINDING PROTEIN"/>
    <property type="match status" value="1"/>
</dbReference>
<dbReference type="Pfam" id="PF12793">
    <property type="entry name" value="SgrR_N"/>
    <property type="match status" value="1"/>
</dbReference>
<dbReference type="Pfam" id="PF00496">
    <property type="entry name" value="SBP_bac_5"/>
    <property type="match status" value="1"/>
</dbReference>
<sequence>MRQLNRLNQFQRLWQQSQGAPQHTCVAEMASRCFCSDRHLRTLLSHWQQAGWLRWQGESGRGKLGLLTFFRSPEQLRQQLLQTQLQAGNAAEALQVLDMAPERLVDLLRPLMGGQWQNDAPVLRIPYYRPLESFTPLQISGRAEQHLAHQIFSGLTRFEADEPTGDLAHHWQHSEDGRVWLFWLRPQLFWHNDEPLQAAQLVTQFQRILLDERARRLLANVEEVDAPHPLALRFRLSSSDYWLPHRLAHQLCLLPHPQHPRLGSGPWKLAHFTPELVRIESHTRWHLQQPLMQAVEYWITPTLFDRALGTSCRHPVQIAIGDAADMASLRPVSRSISLGFCYLACRPRAGFSLAQARRLFRLLQQSGLVSRLPLEEGLITPSKELLPGWPVPLIAEDDATALPPRLTLHYQLPVELHEMAQALRQLLRAEGCELTLVFHDVKNWQRVKDLDRADLIMGDRLIGDAPVFTLASWLELDRLWPADASHAVRRQLAAIQQLADSATRSDALHQLYHQLMRDGLLLPLFNYRYQIFAPPGVEGIRLNTLGWFDFSRAWVPPPLAV</sequence>